<evidence type="ECO:0000313" key="2">
    <source>
        <dbReference type="EMBL" id="KAK3099421.1"/>
    </source>
</evidence>
<gene>
    <name evidence="2" type="ORF">FSP39_004093</name>
</gene>
<dbReference type="AlphaFoldDB" id="A0AA88YCF3"/>
<name>A0AA88YCF3_PINIB</name>
<feature type="compositionally biased region" description="Polar residues" evidence="1">
    <location>
        <begin position="294"/>
        <end position="303"/>
    </location>
</feature>
<evidence type="ECO:0000256" key="1">
    <source>
        <dbReference type="SAM" id="MobiDB-lite"/>
    </source>
</evidence>
<organism evidence="2 3">
    <name type="scientific">Pinctada imbricata</name>
    <name type="common">Atlantic pearl-oyster</name>
    <name type="synonym">Pinctada martensii</name>
    <dbReference type="NCBI Taxonomy" id="66713"/>
    <lineage>
        <taxon>Eukaryota</taxon>
        <taxon>Metazoa</taxon>
        <taxon>Spiralia</taxon>
        <taxon>Lophotrochozoa</taxon>
        <taxon>Mollusca</taxon>
        <taxon>Bivalvia</taxon>
        <taxon>Autobranchia</taxon>
        <taxon>Pteriomorphia</taxon>
        <taxon>Pterioida</taxon>
        <taxon>Pterioidea</taxon>
        <taxon>Pteriidae</taxon>
        <taxon>Pinctada</taxon>
    </lineage>
</organism>
<keyword evidence="3" id="KW-1185">Reference proteome</keyword>
<comment type="caution">
    <text evidence="2">The sequence shown here is derived from an EMBL/GenBank/DDBJ whole genome shotgun (WGS) entry which is preliminary data.</text>
</comment>
<feature type="region of interest" description="Disordered" evidence="1">
    <location>
        <begin position="269"/>
        <end position="308"/>
    </location>
</feature>
<feature type="compositionally biased region" description="Polar residues" evidence="1">
    <location>
        <begin position="269"/>
        <end position="279"/>
    </location>
</feature>
<feature type="compositionally biased region" description="Basic and acidic residues" evidence="1">
    <location>
        <begin position="144"/>
        <end position="154"/>
    </location>
</feature>
<feature type="region of interest" description="Disordered" evidence="1">
    <location>
        <begin position="101"/>
        <end position="175"/>
    </location>
</feature>
<protein>
    <submittedName>
        <fullName evidence="2">Uncharacterized protein</fullName>
    </submittedName>
</protein>
<reference evidence="2" key="1">
    <citation type="submission" date="2019-08" db="EMBL/GenBank/DDBJ databases">
        <title>The improved chromosome-level genome for the pearl oyster Pinctada fucata martensii using PacBio sequencing and Hi-C.</title>
        <authorList>
            <person name="Zheng Z."/>
        </authorList>
    </citation>
    <scope>NUCLEOTIDE SEQUENCE</scope>
    <source>
        <strain evidence="2">ZZ-2019</strain>
        <tissue evidence="2">Adductor muscle</tissue>
    </source>
</reference>
<proteinExistence type="predicted"/>
<feature type="compositionally biased region" description="Acidic residues" evidence="1">
    <location>
        <begin position="108"/>
        <end position="121"/>
    </location>
</feature>
<dbReference type="Proteomes" id="UP001186944">
    <property type="component" value="Unassembled WGS sequence"/>
</dbReference>
<feature type="compositionally biased region" description="Polar residues" evidence="1">
    <location>
        <begin position="380"/>
        <end position="393"/>
    </location>
</feature>
<feature type="region of interest" description="Disordered" evidence="1">
    <location>
        <begin position="380"/>
        <end position="399"/>
    </location>
</feature>
<evidence type="ECO:0000313" key="3">
    <source>
        <dbReference type="Proteomes" id="UP001186944"/>
    </source>
</evidence>
<dbReference type="EMBL" id="VSWD01000006">
    <property type="protein sequence ID" value="KAK3099421.1"/>
    <property type="molecule type" value="Genomic_DNA"/>
</dbReference>
<sequence>MVRLENAELKFPNEGDGERIIFYHQYVVRSTRDISFFELGDSGSLVFARKKQQGGDKGAPLVCFGMAIGKLLDGGCIVTPIHDILESFRLPIDAFVSFPRDSHSGSEDDHDDDEWDDDDGNDPGGGNNKDGKQQHKKSNSFIRNLREKKAEKTKNQQNRSMDFVSGQKQEPRLGNSQMQYSFFAGGCKESADEHTYDAKNGEISRVSSISASTASTQTIATKLTRDASLDNVHTIKRVSRGYDQELSFPGVSAASSLHSDVTLQESVHLSTSLNEQSLQVRPKTYRLPKHERNSTSPSTQSDGTVYLTAPPDFSMVGVHAKQFQSPRNTVGRAGTGAEGIFATMDGSHADRYLPQSKDARGLDANAEHLMASRCSSDMSLQTSPECKNLSQPSIARKNRHDWSDTLHSYENDDLQTMQLVHPQYQNQTAVPLSIPYSIPNNPLYQSYVDSNTPNAYGHTTERKQVCTSEHSVPPVTVNQQVSSAEFNSLLQLLQSTQIKPAAPVPAVTYESDSRKITYHGDKSFSLQDNQFSFHTESTGVVVAEKPENKSGEVKKEESTLAESKYIDQKQNPSNTLNTKTNTFLPLKTLEDDFKIKLTECAFQITCEVLKELFNESLS</sequence>
<accession>A0AA88YCF3</accession>